<gene>
    <name evidence="2" type="ORF">GFSPODELE1_LOCUS3757</name>
</gene>
<accession>A0ABP1D3U0</accession>
<organism evidence="2 3">
    <name type="scientific">Somion occarium</name>
    <dbReference type="NCBI Taxonomy" id="3059160"/>
    <lineage>
        <taxon>Eukaryota</taxon>
        <taxon>Fungi</taxon>
        <taxon>Dikarya</taxon>
        <taxon>Basidiomycota</taxon>
        <taxon>Agaricomycotina</taxon>
        <taxon>Agaricomycetes</taxon>
        <taxon>Polyporales</taxon>
        <taxon>Cerrenaceae</taxon>
        <taxon>Somion</taxon>
    </lineage>
</organism>
<evidence type="ECO:0000313" key="2">
    <source>
        <dbReference type="EMBL" id="CAL1701794.1"/>
    </source>
</evidence>
<proteinExistence type="predicted"/>
<dbReference type="Proteomes" id="UP001497453">
    <property type="component" value="Chromosome 2"/>
</dbReference>
<reference evidence="3" key="1">
    <citation type="submission" date="2024-04" db="EMBL/GenBank/DDBJ databases">
        <authorList>
            <person name="Shaw F."/>
            <person name="Minotto A."/>
        </authorList>
    </citation>
    <scope>NUCLEOTIDE SEQUENCE [LARGE SCALE GENOMIC DNA]</scope>
</reference>
<feature type="compositionally biased region" description="Polar residues" evidence="1">
    <location>
        <begin position="58"/>
        <end position="83"/>
    </location>
</feature>
<protein>
    <submittedName>
        <fullName evidence="2">Uncharacterized protein</fullName>
    </submittedName>
</protein>
<feature type="region of interest" description="Disordered" evidence="1">
    <location>
        <begin position="316"/>
        <end position="360"/>
    </location>
</feature>
<evidence type="ECO:0000256" key="1">
    <source>
        <dbReference type="SAM" id="MobiDB-lite"/>
    </source>
</evidence>
<name>A0ABP1D3U0_9APHY</name>
<feature type="compositionally biased region" description="Polar residues" evidence="1">
    <location>
        <begin position="334"/>
        <end position="343"/>
    </location>
</feature>
<feature type="compositionally biased region" description="Low complexity" evidence="1">
    <location>
        <begin position="125"/>
        <end position="137"/>
    </location>
</feature>
<evidence type="ECO:0000313" key="3">
    <source>
        <dbReference type="Proteomes" id="UP001497453"/>
    </source>
</evidence>
<dbReference type="EMBL" id="OZ037945">
    <property type="protein sequence ID" value="CAL1701794.1"/>
    <property type="molecule type" value="Genomic_DNA"/>
</dbReference>
<feature type="region of interest" description="Disordered" evidence="1">
    <location>
        <begin position="125"/>
        <end position="154"/>
    </location>
</feature>
<feature type="region of interest" description="Disordered" evidence="1">
    <location>
        <begin position="1"/>
        <end position="106"/>
    </location>
</feature>
<keyword evidence="3" id="KW-1185">Reference proteome</keyword>
<feature type="compositionally biased region" description="Low complexity" evidence="1">
    <location>
        <begin position="145"/>
        <end position="154"/>
    </location>
</feature>
<sequence>MPVVNNVDLPAASSSKQKLPEPLRAIRTGRPSLGSSSVRPVVEWHTSTTREKAAKSLSAPSTGNSIPKSKPSASTSRTPQNASPVLYSSCVTTPSSTPKHKVTSAAKATVTRPIFDMTPLFAAGKASTSKSSARRSTFGTFKKPNTNSTSSTSRTASVSAVLGETNIVRKLAMPNFTASSAGPSSVANTIVAEARPKKSLPVAPISGVESSRTPTSFKRRLKPVVYLPKPKHTSARKQASPVRSSEVIPTSDVEELELTETSVIILGSLEVPASTLNGDSRMCSRKSCYKKLPQDSKFRMCDACRAYAREFHRRQKVKTDTVAGTAESAIPSGSAVSSHTSVQGPPVDNSPDSPNLPDIATIPVALPSRQMPTAAHNAAVTLLPYAATNFVPGHWPQGLHPMASTPVAPSPSNYWQTDPRFVPYFPPHPLPALASDYRDSAAGPSAVFPYKDVPGPSPVINEGLKLWMSKLRIAGKLKCYDARFDVSEPTLGKRKAEPWSSAAKKRSRVDDMEEDQQYLDLDALCVALRSHVANLRRLSYRQVTNFAGSYSVVAGSTTTSFESNSQLVVQELVQKAALPIRSDLPPSAFPGYQTHHSIYQCLCADNPANATSQTSQCGGRVVLVTRKVSGPVNSGSIFADKFTVKVIH</sequence>